<evidence type="ECO:0000256" key="2">
    <source>
        <dbReference type="ARBA" id="ARBA00022679"/>
    </source>
</evidence>
<feature type="domain" description="Carbohydrate kinase FGGY C-terminal" evidence="6">
    <location>
        <begin position="254"/>
        <end position="449"/>
    </location>
</feature>
<dbReference type="RefSeq" id="WP_377775409.1">
    <property type="nucleotide sequence ID" value="NZ_JBHUOQ010000004.1"/>
</dbReference>
<comment type="similarity">
    <text evidence="1 4">Belongs to the FGGY kinase family.</text>
</comment>
<reference evidence="8" key="1">
    <citation type="journal article" date="2019" name="Int. J. Syst. Evol. Microbiol.">
        <title>The Global Catalogue of Microorganisms (GCM) 10K type strain sequencing project: providing services to taxonomists for standard genome sequencing and annotation.</title>
        <authorList>
            <consortium name="The Broad Institute Genomics Platform"/>
            <consortium name="The Broad Institute Genome Sequencing Center for Infectious Disease"/>
            <person name="Wu L."/>
            <person name="Ma J."/>
        </authorList>
    </citation>
    <scope>NUCLEOTIDE SEQUENCE [LARGE SCALE GENOMIC DNA]</scope>
    <source>
        <strain evidence="8">KCTC 33575</strain>
    </source>
</reference>
<proteinExistence type="inferred from homology"/>
<dbReference type="Gene3D" id="3.30.420.40">
    <property type="match status" value="2"/>
</dbReference>
<dbReference type="InterPro" id="IPR018484">
    <property type="entry name" value="FGGY_N"/>
</dbReference>
<dbReference type="Pfam" id="PF00370">
    <property type="entry name" value="FGGY_N"/>
    <property type="match status" value="1"/>
</dbReference>
<gene>
    <name evidence="7" type="primary">gntK</name>
    <name evidence="7" type="ORF">ACFSX4_12455</name>
</gene>
<dbReference type="InterPro" id="IPR006002">
    <property type="entry name" value="Gluconate_kinase"/>
</dbReference>
<protein>
    <submittedName>
        <fullName evidence="7">Gluconokinase</fullName>
        <ecNumber evidence="7">2.7.1.12</ecNumber>
    </submittedName>
</protein>
<dbReference type="EC" id="2.7.1.12" evidence="7"/>
<keyword evidence="2 4" id="KW-0808">Transferase</keyword>
<accession>A0ABW5WZJ2</accession>
<evidence type="ECO:0000256" key="3">
    <source>
        <dbReference type="ARBA" id="ARBA00022777"/>
    </source>
</evidence>
<evidence type="ECO:0000313" key="8">
    <source>
        <dbReference type="Proteomes" id="UP001597519"/>
    </source>
</evidence>
<dbReference type="PANTHER" id="PTHR43095">
    <property type="entry name" value="SUGAR KINASE"/>
    <property type="match status" value="1"/>
</dbReference>
<feature type="domain" description="Carbohydrate kinase FGGY N-terminal" evidence="5">
    <location>
        <begin position="1"/>
        <end position="244"/>
    </location>
</feature>
<name>A0ABW5WZJ2_9STAP</name>
<dbReference type="Proteomes" id="UP001597519">
    <property type="component" value="Unassembled WGS sequence"/>
</dbReference>
<evidence type="ECO:0000256" key="4">
    <source>
        <dbReference type="RuleBase" id="RU003733"/>
    </source>
</evidence>
<dbReference type="PANTHER" id="PTHR43095:SF2">
    <property type="entry name" value="GLUCONOKINASE"/>
    <property type="match status" value="1"/>
</dbReference>
<dbReference type="SUPFAM" id="SSF53067">
    <property type="entry name" value="Actin-like ATPase domain"/>
    <property type="match status" value="2"/>
</dbReference>
<dbReference type="EMBL" id="JBHUOQ010000004">
    <property type="protein sequence ID" value="MFD2831278.1"/>
    <property type="molecule type" value="Genomic_DNA"/>
</dbReference>
<comment type="caution">
    <text evidence="7">The sequence shown here is derived from an EMBL/GenBank/DDBJ whole genome shotgun (WGS) entry which is preliminary data.</text>
</comment>
<evidence type="ECO:0000259" key="6">
    <source>
        <dbReference type="Pfam" id="PF02782"/>
    </source>
</evidence>
<organism evidence="7 8">
    <name type="scientific">Corticicoccus populi</name>
    <dbReference type="NCBI Taxonomy" id="1812821"/>
    <lineage>
        <taxon>Bacteria</taxon>
        <taxon>Bacillati</taxon>
        <taxon>Bacillota</taxon>
        <taxon>Bacilli</taxon>
        <taxon>Bacillales</taxon>
        <taxon>Staphylococcaceae</taxon>
        <taxon>Corticicoccus</taxon>
    </lineage>
</organism>
<sequence length="513" mass="57056">MLGVDIGTTSTKAVLYRETGEIISQANHGYDLHTPDIFTAEQDPFEIFMAVKLCIKQAVRESLIDIKDLSFISFSSAMHSVIAMDDEGFPLTSCITWADNRSQEWAKRIEDEFNGHEIYRRTGTPLHPMSPITKIAWLQHDRPDISKRVSKYIGIKEYVFYRLFGEYMIDHSIASATGLFNLESLDWDEEALTVAGISRDMLSELKPTTAAVSGCDPSVAKEIGIAEDTTFIIGASDGVLSNIGVNAVKEGEVAVTIGTSGAIRTVIKKPRTDEKGRIFCYALTENHWVIGGPVNNGGMVLRWIRDEFAASEVETAKRLNIDAYAVLTQIASQVAPGADGLLFHPFLAGERAPLWNADVRGSFFGLTLNHKKQHMVRAALEGVIYNLYSVYLALVEVMDSPVTSIKATGGFSKSELWRQMMADIFDENVVVPKSHESSCLGACMLGLYGLEKIDSFDVLEELVGHTHVHEPNPDHTRLYQELIPIFIRMSRVLEQEYKEIAEYQSLYTGQLGE</sequence>
<evidence type="ECO:0000313" key="7">
    <source>
        <dbReference type="EMBL" id="MFD2831278.1"/>
    </source>
</evidence>
<evidence type="ECO:0000256" key="1">
    <source>
        <dbReference type="ARBA" id="ARBA00009156"/>
    </source>
</evidence>
<dbReference type="GO" id="GO:0046316">
    <property type="term" value="F:gluconokinase activity"/>
    <property type="evidence" value="ECO:0007669"/>
    <property type="project" value="UniProtKB-EC"/>
</dbReference>
<dbReference type="Pfam" id="PF02782">
    <property type="entry name" value="FGGY_C"/>
    <property type="match status" value="1"/>
</dbReference>
<dbReference type="InterPro" id="IPR043129">
    <property type="entry name" value="ATPase_NBD"/>
</dbReference>
<dbReference type="InterPro" id="IPR050406">
    <property type="entry name" value="FGGY_Carb_Kinase"/>
</dbReference>
<dbReference type="InterPro" id="IPR000577">
    <property type="entry name" value="Carb_kinase_FGGY"/>
</dbReference>
<dbReference type="PIRSF" id="PIRSF000538">
    <property type="entry name" value="GlpK"/>
    <property type="match status" value="1"/>
</dbReference>
<dbReference type="InterPro" id="IPR018485">
    <property type="entry name" value="FGGY_C"/>
</dbReference>
<dbReference type="CDD" id="cd07770">
    <property type="entry name" value="ASKHA_NBD_FGGY_GntK"/>
    <property type="match status" value="1"/>
</dbReference>
<keyword evidence="3 4" id="KW-0418">Kinase</keyword>
<evidence type="ECO:0000259" key="5">
    <source>
        <dbReference type="Pfam" id="PF00370"/>
    </source>
</evidence>
<dbReference type="PROSITE" id="PS00445">
    <property type="entry name" value="FGGY_KINASES_2"/>
    <property type="match status" value="1"/>
</dbReference>
<dbReference type="NCBIfam" id="TIGR01314">
    <property type="entry name" value="gntK_FGGY"/>
    <property type="match status" value="1"/>
</dbReference>
<keyword evidence="8" id="KW-1185">Reference proteome</keyword>
<dbReference type="InterPro" id="IPR018483">
    <property type="entry name" value="Carb_kinase_FGGY_CS"/>
</dbReference>